<dbReference type="InterPro" id="IPR011032">
    <property type="entry name" value="GroES-like_sf"/>
</dbReference>
<comment type="subunit">
    <text evidence="3">Heptamer of 7 subunits arranged in a ring. Interacts with the chaperonin GroEL.</text>
</comment>
<dbReference type="NCBIfam" id="NF001533">
    <property type="entry name" value="PRK00364.2-4"/>
    <property type="match status" value="1"/>
</dbReference>
<dbReference type="GO" id="GO:0051087">
    <property type="term" value="F:protein-folding chaperone binding"/>
    <property type="evidence" value="ECO:0007669"/>
    <property type="project" value="TreeGrafter"/>
</dbReference>
<comment type="similarity">
    <text evidence="1 3 4">Belongs to the GroES chaperonin family.</text>
</comment>
<sequence>MHFRPLHDRVLVRRLDAEQKTAGGIIIPDTAKEKPQQGEIVAAGPGARNEQGQLVQLDVKPGDHVLFAKWSGTEVKIDGEEFLIMKESDLLGVVDKAGAVKKAA</sequence>
<dbReference type="NCBIfam" id="NF001534">
    <property type="entry name" value="PRK00364.2-5"/>
    <property type="match status" value="1"/>
</dbReference>
<evidence type="ECO:0000256" key="2">
    <source>
        <dbReference type="ARBA" id="ARBA00023186"/>
    </source>
</evidence>
<accession>A0A0R3CVM8</accession>
<comment type="caution">
    <text evidence="5">The sequence shown here is derived from an EMBL/GenBank/DDBJ whole genome shotgun (WGS) entry which is preliminary data.</text>
</comment>
<evidence type="ECO:0000256" key="1">
    <source>
        <dbReference type="ARBA" id="ARBA00006975"/>
    </source>
</evidence>
<dbReference type="RefSeq" id="WP_057759566.1">
    <property type="nucleotide sequence ID" value="NZ_LJYG01000116.1"/>
</dbReference>
<reference evidence="5 6" key="1">
    <citation type="submission" date="2015-09" db="EMBL/GenBank/DDBJ databases">
        <title>Draft Genome Sequence of Bradyrhizobium manausense Strain BR 3351T, a Novel Symbiotic Nitrogen-Fixing Alphaproteobacterium Isolated from Brazilian Amazon Rain Forest.</title>
        <authorList>
            <person name="De Araujo J.L."/>
            <person name="Zilli J.E."/>
        </authorList>
    </citation>
    <scope>NUCLEOTIDE SEQUENCE [LARGE SCALE GENOMIC DNA]</scope>
    <source>
        <strain evidence="5 6">BR3351</strain>
    </source>
</reference>
<dbReference type="AlphaFoldDB" id="A0A0R3CVM8"/>
<dbReference type="PRINTS" id="PR00297">
    <property type="entry name" value="CHAPERONIN10"/>
</dbReference>
<dbReference type="FunFam" id="2.30.33.40:FF:000001">
    <property type="entry name" value="10 kDa chaperonin"/>
    <property type="match status" value="1"/>
</dbReference>
<dbReference type="STRING" id="989370.AOQ71_41460"/>
<keyword evidence="3" id="KW-0963">Cytoplasm</keyword>
<dbReference type="SMART" id="SM00883">
    <property type="entry name" value="Cpn10"/>
    <property type="match status" value="1"/>
</dbReference>
<dbReference type="GO" id="GO:0005524">
    <property type="term" value="F:ATP binding"/>
    <property type="evidence" value="ECO:0007669"/>
    <property type="project" value="InterPro"/>
</dbReference>
<evidence type="ECO:0000256" key="4">
    <source>
        <dbReference type="RuleBase" id="RU000535"/>
    </source>
</evidence>
<dbReference type="OrthoDB" id="9806791at2"/>
<name>A0A0R3CVM8_9BRAD</name>
<dbReference type="GO" id="GO:0005737">
    <property type="term" value="C:cytoplasm"/>
    <property type="evidence" value="ECO:0007669"/>
    <property type="project" value="UniProtKB-SubCell"/>
</dbReference>
<proteinExistence type="inferred from homology"/>
<gene>
    <name evidence="3" type="primary">groES</name>
    <name evidence="3" type="synonym">groS</name>
    <name evidence="5" type="ORF">AOQ71_41460</name>
</gene>
<dbReference type="Gene3D" id="2.30.33.40">
    <property type="entry name" value="GroES chaperonin"/>
    <property type="match status" value="1"/>
</dbReference>
<dbReference type="NCBIfam" id="NF001527">
    <property type="entry name" value="PRK00364.1-2"/>
    <property type="match status" value="1"/>
</dbReference>
<dbReference type="InterPro" id="IPR037124">
    <property type="entry name" value="Chaperonin_GroES_sf"/>
</dbReference>
<comment type="subcellular location">
    <subcellularLocation>
        <location evidence="3">Cytoplasm</location>
    </subcellularLocation>
</comment>
<dbReference type="InterPro" id="IPR018369">
    <property type="entry name" value="Chaprnonin_Cpn10_CS"/>
</dbReference>
<dbReference type="NCBIfam" id="NF001531">
    <property type="entry name" value="PRK00364.2-2"/>
    <property type="match status" value="1"/>
</dbReference>
<keyword evidence="6" id="KW-1185">Reference proteome</keyword>
<protein>
    <recommendedName>
        <fullName evidence="3">Co-chaperonin GroES</fullName>
    </recommendedName>
    <alternativeName>
        <fullName evidence="3">10 kDa chaperonin</fullName>
    </alternativeName>
    <alternativeName>
        <fullName evidence="3">Chaperonin-10</fullName>
        <shortName evidence="3">Cpn10</shortName>
    </alternativeName>
</protein>
<dbReference type="GO" id="GO:0046872">
    <property type="term" value="F:metal ion binding"/>
    <property type="evidence" value="ECO:0007669"/>
    <property type="project" value="TreeGrafter"/>
</dbReference>
<evidence type="ECO:0000256" key="3">
    <source>
        <dbReference type="HAMAP-Rule" id="MF_00580"/>
    </source>
</evidence>
<keyword evidence="2 3" id="KW-0143">Chaperone</keyword>
<dbReference type="CDD" id="cd00320">
    <property type="entry name" value="cpn10"/>
    <property type="match status" value="1"/>
</dbReference>
<dbReference type="SUPFAM" id="SSF50129">
    <property type="entry name" value="GroES-like"/>
    <property type="match status" value="1"/>
</dbReference>
<dbReference type="PANTHER" id="PTHR10772:SF58">
    <property type="entry name" value="CO-CHAPERONIN GROES"/>
    <property type="match status" value="1"/>
</dbReference>
<dbReference type="GO" id="GO:0051082">
    <property type="term" value="F:unfolded protein binding"/>
    <property type="evidence" value="ECO:0007669"/>
    <property type="project" value="TreeGrafter"/>
</dbReference>
<dbReference type="PROSITE" id="PS00681">
    <property type="entry name" value="CHAPERONINS_CPN10"/>
    <property type="match status" value="1"/>
</dbReference>
<dbReference type="Proteomes" id="UP000051936">
    <property type="component" value="Unassembled WGS sequence"/>
</dbReference>
<dbReference type="GO" id="GO:0044183">
    <property type="term" value="F:protein folding chaperone"/>
    <property type="evidence" value="ECO:0007669"/>
    <property type="project" value="InterPro"/>
</dbReference>
<evidence type="ECO:0000313" key="5">
    <source>
        <dbReference type="EMBL" id="KRQ00317.1"/>
    </source>
</evidence>
<organism evidence="5 6">
    <name type="scientific">Bradyrhizobium manausense</name>
    <dbReference type="NCBI Taxonomy" id="989370"/>
    <lineage>
        <taxon>Bacteria</taxon>
        <taxon>Pseudomonadati</taxon>
        <taxon>Pseudomonadota</taxon>
        <taxon>Alphaproteobacteria</taxon>
        <taxon>Hyphomicrobiales</taxon>
        <taxon>Nitrobacteraceae</taxon>
        <taxon>Bradyrhizobium</taxon>
    </lineage>
</organism>
<dbReference type="PANTHER" id="PTHR10772">
    <property type="entry name" value="10 KDA HEAT SHOCK PROTEIN"/>
    <property type="match status" value="1"/>
</dbReference>
<dbReference type="HAMAP" id="MF_00580">
    <property type="entry name" value="CH10"/>
    <property type="match status" value="1"/>
</dbReference>
<comment type="function">
    <text evidence="3 4">Together with the chaperonin GroEL, plays an essential role in assisting protein folding. The GroEL-GroES system forms a nano-cage that allows encapsulation of the non-native substrate proteins and provides a physical environment optimized to promote and accelerate protein folding. GroES binds to the apical surface of the GroEL ring, thereby capping the opening of the GroEL channel.</text>
</comment>
<dbReference type="NCBIfam" id="NF001529">
    <property type="entry name" value="PRK00364.1-5"/>
    <property type="match status" value="1"/>
</dbReference>
<evidence type="ECO:0000313" key="6">
    <source>
        <dbReference type="Proteomes" id="UP000051936"/>
    </source>
</evidence>
<dbReference type="InterPro" id="IPR020818">
    <property type="entry name" value="Chaperonin_GroES"/>
</dbReference>
<dbReference type="Pfam" id="PF00166">
    <property type="entry name" value="Cpn10"/>
    <property type="match status" value="1"/>
</dbReference>
<dbReference type="EMBL" id="LJYG01000116">
    <property type="protein sequence ID" value="KRQ00317.1"/>
    <property type="molecule type" value="Genomic_DNA"/>
</dbReference>